<dbReference type="EMBL" id="MU267589">
    <property type="protein sequence ID" value="KAH7916742.1"/>
    <property type="molecule type" value="Genomic_DNA"/>
</dbReference>
<comment type="caution">
    <text evidence="1">The sequence shown here is derived from an EMBL/GenBank/DDBJ whole genome shotgun (WGS) entry which is preliminary data.</text>
</comment>
<evidence type="ECO:0000313" key="2">
    <source>
        <dbReference type="Proteomes" id="UP000790377"/>
    </source>
</evidence>
<organism evidence="1 2">
    <name type="scientific">Hygrophoropsis aurantiaca</name>
    <dbReference type="NCBI Taxonomy" id="72124"/>
    <lineage>
        <taxon>Eukaryota</taxon>
        <taxon>Fungi</taxon>
        <taxon>Dikarya</taxon>
        <taxon>Basidiomycota</taxon>
        <taxon>Agaricomycotina</taxon>
        <taxon>Agaricomycetes</taxon>
        <taxon>Agaricomycetidae</taxon>
        <taxon>Boletales</taxon>
        <taxon>Coniophorineae</taxon>
        <taxon>Hygrophoropsidaceae</taxon>
        <taxon>Hygrophoropsis</taxon>
    </lineage>
</organism>
<proteinExistence type="predicted"/>
<name>A0ACB8AWD8_9AGAM</name>
<dbReference type="Proteomes" id="UP000790377">
    <property type="component" value="Unassembled WGS sequence"/>
</dbReference>
<reference evidence="1" key="1">
    <citation type="journal article" date="2021" name="New Phytol.">
        <title>Evolutionary innovations through gain and loss of genes in the ectomycorrhizal Boletales.</title>
        <authorList>
            <person name="Wu G."/>
            <person name="Miyauchi S."/>
            <person name="Morin E."/>
            <person name="Kuo A."/>
            <person name="Drula E."/>
            <person name="Varga T."/>
            <person name="Kohler A."/>
            <person name="Feng B."/>
            <person name="Cao Y."/>
            <person name="Lipzen A."/>
            <person name="Daum C."/>
            <person name="Hundley H."/>
            <person name="Pangilinan J."/>
            <person name="Johnson J."/>
            <person name="Barry K."/>
            <person name="LaButti K."/>
            <person name="Ng V."/>
            <person name="Ahrendt S."/>
            <person name="Min B."/>
            <person name="Choi I.G."/>
            <person name="Park H."/>
            <person name="Plett J.M."/>
            <person name="Magnuson J."/>
            <person name="Spatafora J.W."/>
            <person name="Nagy L.G."/>
            <person name="Henrissat B."/>
            <person name="Grigoriev I.V."/>
            <person name="Yang Z.L."/>
            <person name="Xu J."/>
            <person name="Martin F.M."/>
        </authorList>
    </citation>
    <scope>NUCLEOTIDE SEQUENCE</scope>
    <source>
        <strain evidence="1">ATCC 28755</strain>
    </source>
</reference>
<gene>
    <name evidence="1" type="ORF">BJ138DRAFT_1139055</name>
</gene>
<keyword evidence="2" id="KW-1185">Reference proteome</keyword>
<evidence type="ECO:0000313" key="1">
    <source>
        <dbReference type="EMBL" id="KAH7916742.1"/>
    </source>
</evidence>
<accession>A0ACB8AWD8</accession>
<protein>
    <submittedName>
        <fullName evidence="1">Uncharacterized protein</fullName>
    </submittedName>
</protein>
<sequence>MSFKQLPVELLDNVSQNLDSDALAALARTCSSLCPVAQRILYRHVSASAWSRNLAIVVTLSKRPDIARFVRSFYIAIDSLSPVFPAFYRLLANAIVNMSELNSLNLVVDSSASWILKKAYNRVTYPHLVQFNCSFPFDSNVCRFLEKTPSLLELEVDSIPTPFPDTTPMPPLHPTTIPHLSQFIGSSRTAKLIVPGRPVKSIHLNGGSLVEDDIPQLARSSAPVVVLGAVTSLPPVPFLETLHAHLPQLAYLRIMSTQNMFKAPTAEFYEEVANSLALFSELNAFELSGMHWGSRRKQEDSTKRVWQSTPLTGGFNPEDEIVFGTEIFFAY</sequence>